<evidence type="ECO:0000313" key="2">
    <source>
        <dbReference type="EMBL" id="KAG1904518.1"/>
    </source>
</evidence>
<dbReference type="GeneID" id="64654966"/>
<evidence type="ECO:0000256" key="1">
    <source>
        <dbReference type="SAM" id="SignalP"/>
    </source>
</evidence>
<name>A0AAD4EGH0_9AGAM</name>
<organism evidence="2 3">
    <name type="scientific">Suillus fuscotomentosus</name>
    <dbReference type="NCBI Taxonomy" id="1912939"/>
    <lineage>
        <taxon>Eukaryota</taxon>
        <taxon>Fungi</taxon>
        <taxon>Dikarya</taxon>
        <taxon>Basidiomycota</taxon>
        <taxon>Agaricomycotina</taxon>
        <taxon>Agaricomycetes</taxon>
        <taxon>Agaricomycetidae</taxon>
        <taxon>Boletales</taxon>
        <taxon>Suillineae</taxon>
        <taxon>Suillaceae</taxon>
        <taxon>Suillus</taxon>
    </lineage>
</organism>
<comment type="caution">
    <text evidence="2">The sequence shown here is derived from an EMBL/GenBank/DDBJ whole genome shotgun (WGS) entry which is preliminary data.</text>
</comment>
<keyword evidence="1" id="KW-0732">Signal</keyword>
<dbReference type="EMBL" id="JABBWK010000009">
    <property type="protein sequence ID" value="KAG1904518.1"/>
    <property type="molecule type" value="Genomic_DNA"/>
</dbReference>
<proteinExistence type="predicted"/>
<evidence type="ECO:0000313" key="3">
    <source>
        <dbReference type="Proteomes" id="UP001195769"/>
    </source>
</evidence>
<keyword evidence="3" id="KW-1185">Reference proteome</keyword>
<dbReference type="Proteomes" id="UP001195769">
    <property type="component" value="Unassembled WGS sequence"/>
</dbReference>
<reference evidence="2" key="1">
    <citation type="journal article" date="2020" name="New Phytol.">
        <title>Comparative genomics reveals dynamic genome evolution in host specialist ectomycorrhizal fungi.</title>
        <authorList>
            <person name="Lofgren L.A."/>
            <person name="Nguyen N.H."/>
            <person name="Vilgalys R."/>
            <person name="Ruytinx J."/>
            <person name="Liao H.L."/>
            <person name="Branco S."/>
            <person name="Kuo A."/>
            <person name="LaButti K."/>
            <person name="Lipzen A."/>
            <person name="Andreopoulos W."/>
            <person name="Pangilinan J."/>
            <person name="Riley R."/>
            <person name="Hundley H."/>
            <person name="Na H."/>
            <person name="Barry K."/>
            <person name="Grigoriev I.V."/>
            <person name="Stajich J.E."/>
            <person name="Kennedy P.G."/>
        </authorList>
    </citation>
    <scope>NUCLEOTIDE SEQUENCE</scope>
    <source>
        <strain evidence="2">FC203</strain>
    </source>
</reference>
<dbReference type="RefSeq" id="XP_041230093.1">
    <property type="nucleotide sequence ID" value="XM_041360668.1"/>
</dbReference>
<accession>A0AAD4EGH0</accession>
<gene>
    <name evidence="2" type="ORF">F5891DRAFT_1011535</name>
</gene>
<feature type="chain" id="PRO_5042053274" evidence="1">
    <location>
        <begin position="25"/>
        <end position="134"/>
    </location>
</feature>
<dbReference type="AlphaFoldDB" id="A0AAD4EGH0"/>
<protein>
    <submittedName>
        <fullName evidence="2">Uncharacterized protein</fullName>
    </submittedName>
</protein>
<feature type="signal peptide" evidence="1">
    <location>
        <begin position="1"/>
        <end position="24"/>
    </location>
</feature>
<sequence>MRFSPTSLVIPWISLLHCLYLVHFQNMAIMLDTHQHHSPPNPPPSILPQPSNPTYIDYQLGGPFRQIMHHPLSSMFLSRRVDCGTLQRVLPALKMTSYATKTTFLLLLPPIPAHAYGLATPDSMEEAGSVSASN</sequence>